<dbReference type="InterPro" id="IPR033880">
    <property type="entry name" value="SPFH_YdjI"/>
</dbReference>
<dbReference type="EMBL" id="JAUTBA010000001">
    <property type="protein sequence ID" value="MDQ1149055.1"/>
    <property type="molecule type" value="Genomic_DNA"/>
</dbReference>
<dbReference type="InterPro" id="IPR025640">
    <property type="entry name" value="GYF_2"/>
</dbReference>
<dbReference type="RefSeq" id="WP_307184966.1">
    <property type="nucleotide sequence ID" value="NZ_JAUTBA010000001.1"/>
</dbReference>
<dbReference type="PANTHER" id="PTHR37826:SF2">
    <property type="entry name" value="ZINC-RIBBON DOMAIN-CONTAINING PROTEIN"/>
    <property type="match status" value="1"/>
</dbReference>
<dbReference type="Proteomes" id="UP001244640">
    <property type="component" value="Unassembled WGS sequence"/>
</dbReference>
<dbReference type="SUPFAM" id="SSF117892">
    <property type="entry name" value="Band 7/SPFH domain"/>
    <property type="match status" value="1"/>
</dbReference>
<feature type="domain" description="SPFH" evidence="2">
    <location>
        <begin position="26"/>
        <end position="236"/>
    </location>
</feature>
<dbReference type="PANTHER" id="PTHR37826">
    <property type="entry name" value="FLOTILLIN BAND_7_5 DOMAIN PROTEIN"/>
    <property type="match status" value="1"/>
</dbReference>
<reference evidence="4 5" key="1">
    <citation type="submission" date="2023-07" db="EMBL/GenBank/DDBJ databases">
        <title>Functional and genomic diversity of the sorghum phyllosphere microbiome.</title>
        <authorList>
            <person name="Shade A."/>
        </authorList>
    </citation>
    <scope>NUCLEOTIDE SEQUENCE [LARGE SCALE GENOMIC DNA]</scope>
    <source>
        <strain evidence="4 5">SORGH_AS_0892</strain>
    </source>
</reference>
<sequence>MGFFDKIRNEFVDIIEWVDNSTDTIVWKFPRYQNEIKMGAQLTVREGQAAVFLNEGVVADVFQPGRYELTTQNMPIMTTIRGWKYGFNSPFKADVYFVNLRQFVNQKWGTKNPIMLRDPEFGPIRLRAFGNFSFQVKDVTVFMKQLVSTTPVFTVEDITEQLRNIAVSRGMDAIAESKIPALDLASNYDEVSALIQQKIGADFEELGLSLTKFLIENISFPEEVEKALDKRSSMGVVGNLGAYAQFQAANSMEKAAENPTSGGIVGAGFGAGLGAGMVGQMGNVFQQNSFDGNNPTGAGGAGASATTAGPPPLPKSVAYYLAIKGKQEGPFDHEQLRGLVKAGTMTLATLVWKEGLENWIEAEKVGELKDLFSQNPPPIPGV</sequence>
<keyword evidence="4" id="KW-0645">Protease</keyword>
<proteinExistence type="predicted"/>
<keyword evidence="5" id="KW-1185">Reference proteome</keyword>
<dbReference type="Pfam" id="PF13421">
    <property type="entry name" value="Band_7_1"/>
    <property type="match status" value="1"/>
</dbReference>
<dbReference type="GO" id="GO:0006508">
    <property type="term" value="P:proteolysis"/>
    <property type="evidence" value="ECO:0007669"/>
    <property type="project" value="UniProtKB-KW"/>
</dbReference>
<evidence type="ECO:0000256" key="1">
    <source>
        <dbReference type="SAM" id="MobiDB-lite"/>
    </source>
</evidence>
<evidence type="ECO:0000259" key="2">
    <source>
        <dbReference type="Pfam" id="PF13421"/>
    </source>
</evidence>
<dbReference type="CDD" id="cd03408">
    <property type="entry name" value="SPFH_like_u1"/>
    <property type="match status" value="1"/>
</dbReference>
<protein>
    <submittedName>
        <fullName evidence="4">Membrane protease subunit (Stomatin/prohibitin family)</fullName>
    </submittedName>
</protein>
<evidence type="ECO:0000313" key="4">
    <source>
        <dbReference type="EMBL" id="MDQ1149055.1"/>
    </source>
</evidence>
<comment type="caution">
    <text evidence="4">The sequence shown here is derived from an EMBL/GenBank/DDBJ whole genome shotgun (WGS) entry which is preliminary data.</text>
</comment>
<dbReference type="Pfam" id="PF14237">
    <property type="entry name" value="GYF_2"/>
    <property type="match status" value="1"/>
</dbReference>
<feature type="domain" description="GYF" evidence="3">
    <location>
        <begin position="319"/>
        <end position="368"/>
    </location>
</feature>
<name>A0ABU0U266_9SPHI</name>
<dbReference type="GO" id="GO:0008233">
    <property type="term" value="F:peptidase activity"/>
    <property type="evidence" value="ECO:0007669"/>
    <property type="project" value="UniProtKB-KW"/>
</dbReference>
<organism evidence="4 5">
    <name type="scientific">Sphingobacterium zeae</name>
    <dbReference type="NCBI Taxonomy" id="1776859"/>
    <lineage>
        <taxon>Bacteria</taxon>
        <taxon>Pseudomonadati</taxon>
        <taxon>Bacteroidota</taxon>
        <taxon>Sphingobacteriia</taxon>
        <taxon>Sphingobacteriales</taxon>
        <taxon>Sphingobacteriaceae</taxon>
        <taxon>Sphingobacterium</taxon>
    </lineage>
</organism>
<gene>
    <name evidence="4" type="ORF">QE382_001039</name>
</gene>
<evidence type="ECO:0000313" key="5">
    <source>
        <dbReference type="Proteomes" id="UP001244640"/>
    </source>
</evidence>
<accession>A0ABU0U266</accession>
<dbReference type="Gene3D" id="3.30.479.30">
    <property type="entry name" value="Band 7 domain"/>
    <property type="match status" value="1"/>
</dbReference>
<keyword evidence="4" id="KW-0378">Hydrolase</keyword>
<evidence type="ECO:0000259" key="3">
    <source>
        <dbReference type="Pfam" id="PF14237"/>
    </source>
</evidence>
<feature type="region of interest" description="Disordered" evidence="1">
    <location>
        <begin position="287"/>
        <end position="309"/>
    </location>
</feature>
<dbReference type="InterPro" id="IPR036013">
    <property type="entry name" value="Band_7/SPFH_dom_sf"/>
</dbReference>